<dbReference type="RefSeq" id="WP_130851830.1">
    <property type="nucleotide sequence ID" value="NZ_UYIG01000122.1"/>
</dbReference>
<dbReference type="Proteomes" id="UP000289996">
    <property type="component" value="Unassembled WGS sequence"/>
</dbReference>
<accession>A0A660DY80</accession>
<gene>
    <name evidence="2" type="ORF">MUDAN_MDHGFNIF_03124</name>
</gene>
<protein>
    <submittedName>
        <fullName evidence="2">Uncharacterized protein</fullName>
    </submittedName>
</protein>
<organism evidence="2 3">
    <name type="scientific">Lactiplantibacillus mudanjiangensis</name>
    <dbReference type="NCBI Taxonomy" id="1296538"/>
    <lineage>
        <taxon>Bacteria</taxon>
        <taxon>Bacillati</taxon>
        <taxon>Bacillota</taxon>
        <taxon>Bacilli</taxon>
        <taxon>Lactobacillales</taxon>
        <taxon>Lactobacillaceae</taxon>
        <taxon>Lactiplantibacillus</taxon>
    </lineage>
</organism>
<evidence type="ECO:0000256" key="1">
    <source>
        <dbReference type="SAM" id="Phobius"/>
    </source>
</evidence>
<evidence type="ECO:0000313" key="3">
    <source>
        <dbReference type="Proteomes" id="UP000289996"/>
    </source>
</evidence>
<dbReference type="AlphaFoldDB" id="A0A660DY80"/>
<reference evidence="2 3" key="1">
    <citation type="submission" date="2018-11" db="EMBL/GenBank/DDBJ databases">
        <authorList>
            <person name="Wuyts S."/>
        </authorList>
    </citation>
    <scope>NUCLEOTIDE SEQUENCE [LARGE SCALE GENOMIC DNA]</scope>
    <source>
        <strain evidence="2">Lactobacillus mudanjiangensis AMBF249</strain>
    </source>
</reference>
<proteinExistence type="predicted"/>
<feature type="transmembrane region" description="Helical" evidence="1">
    <location>
        <begin position="30"/>
        <end position="54"/>
    </location>
</feature>
<keyword evidence="1" id="KW-0812">Transmembrane</keyword>
<name>A0A660DY80_9LACO</name>
<dbReference type="EMBL" id="UYIG01000122">
    <property type="protein sequence ID" value="VDG28714.1"/>
    <property type="molecule type" value="Genomic_DNA"/>
</dbReference>
<keyword evidence="1" id="KW-0472">Membrane</keyword>
<keyword evidence="1" id="KW-1133">Transmembrane helix</keyword>
<sequence>MSKRIKGADGQTYKMVSPSDNEARKRTIEIVLSVVSVIVSVISLASGLGAAAFVDAFGGGGIYTGKLVLGILLSILAFSFAFFLNKKHTLFSWAIIVVGIILLLLCGDFGIAGGIMFIITGIIALIRK</sequence>
<feature type="transmembrane region" description="Helical" evidence="1">
    <location>
        <begin position="93"/>
        <end position="126"/>
    </location>
</feature>
<keyword evidence="3" id="KW-1185">Reference proteome</keyword>
<feature type="transmembrane region" description="Helical" evidence="1">
    <location>
        <begin position="60"/>
        <end position="84"/>
    </location>
</feature>
<evidence type="ECO:0000313" key="2">
    <source>
        <dbReference type="EMBL" id="VDG28714.1"/>
    </source>
</evidence>